<dbReference type="Pfam" id="PF00431">
    <property type="entry name" value="CUB"/>
    <property type="match status" value="1"/>
</dbReference>
<dbReference type="EMBL" id="CP111014">
    <property type="protein sequence ID" value="WAQ99150.1"/>
    <property type="molecule type" value="Genomic_DNA"/>
</dbReference>
<dbReference type="PROSITE" id="PS50287">
    <property type="entry name" value="SRCR_2"/>
    <property type="match status" value="2"/>
</dbReference>
<proteinExistence type="predicted"/>
<dbReference type="InterPro" id="IPR001190">
    <property type="entry name" value="SRCR"/>
</dbReference>
<dbReference type="PROSITE" id="PS01180">
    <property type="entry name" value="CUB"/>
    <property type="match status" value="1"/>
</dbReference>
<dbReference type="Pfam" id="PF00530">
    <property type="entry name" value="SRCR"/>
    <property type="match status" value="2"/>
</dbReference>
<feature type="domain" description="CUB" evidence="3">
    <location>
        <begin position="278"/>
        <end position="390"/>
    </location>
</feature>
<dbReference type="InterPro" id="IPR036772">
    <property type="entry name" value="SRCR-like_dom_sf"/>
</dbReference>
<dbReference type="SUPFAM" id="SSF49854">
    <property type="entry name" value="Spermadhesin, CUB domain"/>
    <property type="match status" value="1"/>
</dbReference>
<feature type="domain" description="SRCR" evidence="4">
    <location>
        <begin position="110"/>
        <end position="150"/>
    </location>
</feature>
<dbReference type="PANTHER" id="PTHR48071:SF18">
    <property type="entry name" value="DELETED IN MALIGNANT BRAIN TUMORS 1 PROTEIN-RELATED"/>
    <property type="match status" value="1"/>
</dbReference>
<reference evidence="5" key="1">
    <citation type="submission" date="2022-11" db="EMBL/GenBank/DDBJ databases">
        <title>Centuries of genome instability and evolution in soft-shell clam transmissible cancer (bioRxiv).</title>
        <authorList>
            <person name="Hart S.F.M."/>
            <person name="Yonemitsu M.A."/>
            <person name="Giersch R.M."/>
            <person name="Beal B.F."/>
            <person name="Arriagada G."/>
            <person name="Davis B.W."/>
            <person name="Ostrander E.A."/>
            <person name="Goff S.P."/>
            <person name="Metzger M.J."/>
        </authorList>
    </citation>
    <scope>NUCLEOTIDE SEQUENCE</scope>
    <source>
        <strain evidence="5">MELC-2E11</strain>
        <tissue evidence="5">Siphon/mantle</tissue>
    </source>
</reference>
<dbReference type="Gene3D" id="2.60.120.290">
    <property type="entry name" value="Spermadhesin, CUB domain"/>
    <property type="match status" value="1"/>
</dbReference>
<organism evidence="5 6">
    <name type="scientific">Mya arenaria</name>
    <name type="common">Soft-shell clam</name>
    <dbReference type="NCBI Taxonomy" id="6604"/>
    <lineage>
        <taxon>Eukaryota</taxon>
        <taxon>Metazoa</taxon>
        <taxon>Spiralia</taxon>
        <taxon>Lophotrochozoa</taxon>
        <taxon>Mollusca</taxon>
        <taxon>Bivalvia</taxon>
        <taxon>Autobranchia</taxon>
        <taxon>Heteroconchia</taxon>
        <taxon>Euheterodonta</taxon>
        <taxon>Imparidentia</taxon>
        <taxon>Neoheterodontei</taxon>
        <taxon>Myida</taxon>
        <taxon>Myoidea</taxon>
        <taxon>Myidae</taxon>
        <taxon>Mya</taxon>
    </lineage>
</organism>
<dbReference type="InterPro" id="IPR035914">
    <property type="entry name" value="Sperma_CUB_dom_sf"/>
</dbReference>
<dbReference type="SMART" id="SM00202">
    <property type="entry name" value="SR"/>
    <property type="match status" value="1"/>
</dbReference>
<dbReference type="CDD" id="cd00041">
    <property type="entry name" value="CUB"/>
    <property type="match status" value="1"/>
</dbReference>
<sequence length="407" mass="45599">MTKHRKAQKSKKNTEKHSAFSYNLRPTIQSITCNGFEDDLSQCAIDGENVQCSYVAEPLKYAWLTVNIHILDGWRFTTKTNGGLSVDKTLTSRTSWFYGIIYEGVPASGGNVVIEDLQCHGGETNVKHCKSKVWLSNTCDHSQDVSIDCNSYCKFSVRYILKLIEKKKSFAKRRLEVYYSGQWGTVCSRGFDVRDAETVCRVLNKYGVCVLSTHRSATYYKSYTREGPGNGAIMIENLQCQGREWSLAQCESGKWLSNMYCSHSEDISVDCSAISSNCGGYFNGLTGYITSPNYPYEYYNNLHCEYRLSVPSGYMMCLHIEHLDIETCCDHLQLYDGPSSSYNLISSLTTTSATNDTEICSMYTGLTMTVVFTTDGTVTLTGFNITFSASLPDSNVANRARFVIPLV</sequence>
<keyword evidence="1 2" id="KW-1015">Disulfide bond</keyword>
<evidence type="ECO:0000313" key="6">
    <source>
        <dbReference type="Proteomes" id="UP001164746"/>
    </source>
</evidence>
<feature type="domain" description="SRCR" evidence="4">
    <location>
        <begin position="161"/>
        <end position="272"/>
    </location>
</feature>
<accession>A0ABY7DR45</accession>
<feature type="disulfide bond" evidence="2">
    <location>
        <begin position="240"/>
        <end position="250"/>
    </location>
</feature>
<evidence type="ECO:0000259" key="4">
    <source>
        <dbReference type="PROSITE" id="PS50287"/>
    </source>
</evidence>
<gene>
    <name evidence="5" type="ORF">MAR_023523</name>
</gene>
<dbReference type="Gene3D" id="3.10.250.10">
    <property type="entry name" value="SRCR-like domain"/>
    <property type="match status" value="2"/>
</dbReference>
<dbReference type="Proteomes" id="UP001164746">
    <property type="component" value="Chromosome 3"/>
</dbReference>
<dbReference type="SUPFAM" id="SSF56487">
    <property type="entry name" value="SRCR-like"/>
    <property type="match status" value="2"/>
</dbReference>
<evidence type="ECO:0000256" key="2">
    <source>
        <dbReference type="PROSITE-ProRule" id="PRU00196"/>
    </source>
</evidence>
<comment type="caution">
    <text evidence="2">Lacks conserved residue(s) required for the propagation of feature annotation.</text>
</comment>
<evidence type="ECO:0000256" key="1">
    <source>
        <dbReference type="ARBA" id="ARBA00023157"/>
    </source>
</evidence>
<dbReference type="InterPro" id="IPR000859">
    <property type="entry name" value="CUB_dom"/>
</dbReference>
<name>A0ABY7DR45_MYAAR</name>
<feature type="disulfide bond" evidence="2">
    <location>
        <begin position="119"/>
        <end position="129"/>
    </location>
</feature>
<protein>
    <submittedName>
        <fullName evidence="5">DMBT1-like protein</fullName>
    </submittedName>
</protein>
<evidence type="ECO:0000259" key="3">
    <source>
        <dbReference type="PROSITE" id="PS01180"/>
    </source>
</evidence>
<dbReference type="SMART" id="SM00042">
    <property type="entry name" value="CUB"/>
    <property type="match status" value="1"/>
</dbReference>
<keyword evidence="6" id="KW-1185">Reference proteome</keyword>
<dbReference type="PANTHER" id="PTHR48071">
    <property type="entry name" value="SRCR DOMAIN-CONTAINING PROTEIN"/>
    <property type="match status" value="1"/>
</dbReference>
<evidence type="ECO:0000313" key="5">
    <source>
        <dbReference type="EMBL" id="WAQ99150.1"/>
    </source>
</evidence>